<protein>
    <submittedName>
        <fullName evidence="1">Uncharacterized protein</fullName>
    </submittedName>
</protein>
<dbReference type="AlphaFoldDB" id="A0AA92K1F3"/>
<organism evidence="1 2">
    <name type="scientific">Ralstonia solanacearum</name>
    <name type="common">Pseudomonas solanacearum</name>
    <dbReference type="NCBI Taxonomy" id="305"/>
    <lineage>
        <taxon>Bacteria</taxon>
        <taxon>Pseudomonadati</taxon>
        <taxon>Pseudomonadota</taxon>
        <taxon>Betaproteobacteria</taxon>
        <taxon>Burkholderiales</taxon>
        <taxon>Burkholderiaceae</taxon>
        <taxon>Ralstonia</taxon>
        <taxon>Ralstonia solanacearum species complex</taxon>
    </lineage>
</organism>
<dbReference type="Proteomes" id="UP000593970">
    <property type="component" value="Chromosome"/>
</dbReference>
<proteinExistence type="predicted"/>
<dbReference type="EMBL" id="CP051169">
    <property type="protein sequence ID" value="QOK96593.1"/>
    <property type="molecule type" value="Genomic_DNA"/>
</dbReference>
<evidence type="ECO:0000313" key="1">
    <source>
        <dbReference type="EMBL" id="QOK96593.1"/>
    </source>
</evidence>
<gene>
    <name evidence="1" type="ORF">HF909_09180</name>
</gene>
<sequence>MPAGLQIWNDAGTVLIDDTHANLAVAARGVVATSAAGMGVYQIGSRAVVSYTGDTRATPLIAFACPAGFVGVYLSSLSGSTYTWRFITEQPAGTEIKYWVFDRAPASSGSYGFQVFDAAGNLTFDASRQQARIVGITGGIFEIPAGRIYAVAVQRIGYAVRVYPASEGGRTFEYDIDVGAAHVQSGRIVVGEVGASSQIVQGTRPGFESMYPMAWIVLDVTGM</sequence>
<accession>A0AA92K1F3</accession>
<evidence type="ECO:0000313" key="2">
    <source>
        <dbReference type="Proteomes" id="UP000593970"/>
    </source>
</evidence>
<name>A0AA92K1F3_RALSL</name>
<reference evidence="2" key="1">
    <citation type="submission" date="2020-04" db="EMBL/GenBank/DDBJ databases">
        <title>Ralstonia solanacearum UW576, UW763, UW773, and UW774.</title>
        <authorList>
            <person name="Steidl O."/>
            <person name="Truchon A."/>
            <person name="Allen C."/>
        </authorList>
    </citation>
    <scope>NUCLEOTIDE SEQUENCE [LARGE SCALE GENOMIC DNA]</scope>
    <source>
        <strain evidence="2">UW774</strain>
    </source>
</reference>